<evidence type="ECO:0000259" key="8">
    <source>
        <dbReference type="PROSITE" id="PS50845"/>
    </source>
</evidence>
<dbReference type="Pfam" id="PF02453">
    <property type="entry name" value="Reticulon"/>
    <property type="match status" value="1"/>
</dbReference>
<comment type="caution">
    <text evidence="9">The sequence shown here is derived from an EMBL/GenBank/DDBJ whole genome shotgun (WGS) entry which is preliminary data.</text>
</comment>
<comment type="subcellular location">
    <subcellularLocation>
        <location evidence="1 6">Endoplasmic reticulum membrane</location>
        <topology evidence="1 6">Multi-pass membrane protein</topology>
    </subcellularLocation>
</comment>
<sequence length="391" mass="43275">MSEAPHLELNNHDLPDLDPSAPSNREEHTNGSSTVESTKNTILSCEVGCLQHPSGLYRDAPNAVHHSSYLHRTPPSLPPNILQAAQSAMAAINDHPATKGLRDNISKGPVGQNVREQSAKTKNEFADLANARQTPEQPAVTGQPLTHYHSLFYRLLSWKNPRATAIAFAASLAFIFAARYLNVIRYLFKFTYMALGVTATAEVAGQLTLGRGLTSQFRPRQYFTIPKASLERFLDDMEQFINFFVIESQRILFAENVYATVAAFFSSLISYFLIKFVPLWGLALIATTVAYLGPLVYIQNKELIDSQLEQGRTLVGQQATQIRDLAAQHTGNATKTLQTYAGQYTSKAQDTINQYRGRSTSPEVKKEDFPAAPSHELHPETKEPLAEPVAS</sequence>
<evidence type="ECO:0000313" key="9">
    <source>
        <dbReference type="EMBL" id="KAF2735304.1"/>
    </source>
</evidence>
<evidence type="ECO:0000313" key="10">
    <source>
        <dbReference type="Proteomes" id="UP000799444"/>
    </source>
</evidence>
<keyword evidence="4 6" id="KW-1133">Transmembrane helix</keyword>
<evidence type="ECO:0000256" key="1">
    <source>
        <dbReference type="ARBA" id="ARBA00004477"/>
    </source>
</evidence>
<evidence type="ECO:0000256" key="5">
    <source>
        <dbReference type="ARBA" id="ARBA00023136"/>
    </source>
</evidence>
<protein>
    <recommendedName>
        <fullName evidence="6">Reticulon-like protein</fullName>
    </recommendedName>
</protein>
<feature type="transmembrane region" description="Helical" evidence="6">
    <location>
        <begin position="280"/>
        <end position="298"/>
    </location>
</feature>
<feature type="transmembrane region" description="Helical" evidence="6">
    <location>
        <begin position="257"/>
        <end position="274"/>
    </location>
</feature>
<feature type="transmembrane region" description="Helical" evidence="6">
    <location>
        <begin position="163"/>
        <end position="181"/>
    </location>
</feature>
<keyword evidence="5 6" id="KW-0472">Membrane</keyword>
<evidence type="ECO:0000256" key="3">
    <source>
        <dbReference type="ARBA" id="ARBA00022824"/>
    </source>
</evidence>
<keyword evidence="10" id="KW-1185">Reference proteome</keyword>
<feature type="compositionally biased region" description="Basic and acidic residues" evidence="7">
    <location>
        <begin position="363"/>
        <end position="385"/>
    </location>
</feature>
<gene>
    <name evidence="9" type="ORF">EJ04DRAFT_601180</name>
</gene>
<evidence type="ECO:0000256" key="7">
    <source>
        <dbReference type="SAM" id="MobiDB-lite"/>
    </source>
</evidence>
<accession>A0A9P4R228</accession>
<feature type="compositionally biased region" description="Basic and acidic residues" evidence="7">
    <location>
        <begin position="1"/>
        <end position="15"/>
    </location>
</feature>
<feature type="domain" description="Reticulon" evidence="8">
    <location>
        <begin position="152"/>
        <end position="349"/>
    </location>
</feature>
<proteinExistence type="predicted"/>
<evidence type="ECO:0000256" key="6">
    <source>
        <dbReference type="RuleBase" id="RU363132"/>
    </source>
</evidence>
<organism evidence="9 10">
    <name type="scientific">Polyplosphaeria fusca</name>
    <dbReference type="NCBI Taxonomy" id="682080"/>
    <lineage>
        <taxon>Eukaryota</taxon>
        <taxon>Fungi</taxon>
        <taxon>Dikarya</taxon>
        <taxon>Ascomycota</taxon>
        <taxon>Pezizomycotina</taxon>
        <taxon>Dothideomycetes</taxon>
        <taxon>Pleosporomycetidae</taxon>
        <taxon>Pleosporales</taxon>
        <taxon>Tetraplosphaeriaceae</taxon>
        <taxon>Polyplosphaeria</taxon>
    </lineage>
</organism>
<dbReference type="EMBL" id="ML996137">
    <property type="protein sequence ID" value="KAF2735304.1"/>
    <property type="molecule type" value="Genomic_DNA"/>
</dbReference>
<reference evidence="9" key="1">
    <citation type="journal article" date="2020" name="Stud. Mycol.">
        <title>101 Dothideomycetes genomes: a test case for predicting lifestyles and emergence of pathogens.</title>
        <authorList>
            <person name="Haridas S."/>
            <person name="Albert R."/>
            <person name="Binder M."/>
            <person name="Bloem J."/>
            <person name="Labutti K."/>
            <person name="Salamov A."/>
            <person name="Andreopoulos B."/>
            <person name="Baker S."/>
            <person name="Barry K."/>
            <person name="Bills G."/>
            <person name="Bluhm B."/>
            <person name="Cannon C."/>
            <person name="Castanera R."/>
            <person name="Culley D."/>
            <person name="Daum C."/>
            <person name="Ezra D."/>
            <person name="Gonzalez J."/>
            <person name="Henrissat B."/>
            <person name="Kuo A."/>
            <person name="Liang C."/>
            <person name="Lipzen A."/>
            <person name="Lutzoni F."/>
            <person name="Magnuson J."/>
            <person name="Mondo S."/>
            <person name="Nolan M."/>
            <person name="Ohm R."/>
            <person name="Pangilinan J."/>
            <person name="Park H.-J."/>
            <person name="Ramirez L."/>
            <person name="Alfaro M."/>
            <person name="Sun H."/>
            <person name="Tritt A."/>
            <person name="Yoshinaga Y."/>
            <person name="Zwiers L.-H."/>
            <person name="Turgeon B."/>
            <person name="Goodwin S."/>
            <person name="Spatafora J."/>
            <person name="Crous P."/>
            <person name="Grigoriev I."/>
        </authorList>
    </citation>
    <scope>NUCLEOTIDE SEQUENCE</scope>
    <source>
        <strain evidence="9">CBS 125425</strain>
    </source>
</reference>
<dbReference type="OrthoDB" id="567788at2759"/>
<dbReference type="AlphaFoldDB" id="A0A9P4R228"/>
<dbReference type="Proteomes" id="UP000799444">
    <property type="component" value="Unassembled WGS sequence"/>
</dbReference>
<feature type="region of interest" description="Disordered" evidence="7">
    <location>
        <begin position="1"/>
        <end position="38"/>
    </location>
</feature>
<keyword evidence="3 6" id="KW-0256">Endoplasmic reticulum</keyword>
<feature type="compositionally biased region" description="Polar residues" evidence="7">
    <location>
        <begin position="352"/>
        <end position="362"/>
    </location>
</feature>
<evidence type="ECO:0000256" key="4">
    <source>
        <dbReference type="ARBA" id="ARBA00022989"/>
    </source>
</evidence>
<feature type="region of interest" description="Disordered" evidence="7">
    <location>
        <begin position="352"/>
        <end position="391"/>
    </location>
</feature>
<name>A0A9P4R228_9PLEO</name>
<dbReference type="PROSITE" id="PS50845">
    <property type="entry name" value="RETICULON"/>
    <property type="match status" value="1"/>
</dbReference>
<dbReference type="GO" id="GO:0005789">
    <property type="term" value="C:endoplasmic reticulum membrane"/>
    <property type="evidence" value="ECO:0007669"/>
    <property type="project" value="UniProtKB-SubCell"/>
</dbReference>
<keyword evidence="2 6" id="KW-0812">Transmembrane</keyword>
<evidence type="ECO:0000256" key="2">
    <source>
        <dbReference type="ARBA" id="ARBA00022692"/>
    </source>
</evidence>
<dbReference type="InterPro" id="IPR003388">
    <property type="entry name" value="Reticulon"/>
</dbReference>